<keyword evidence="3" id="KW-1185">Reference proteome</keyword>
<organism evidence="2 3">
    <name type="scientific">Harenicola maris</name>
    <dbReference type="NCBI Taxonomy" id="2841044"/>
    <lineage>
        <taxon>Bacteria</taxon>
        <taxon>Pseudomonadati</taxon>
        <taxon>Pseudomonadota</taxon>
        <taxon>Alphaproteobacteria</taxon>
        <taxon>Rhodobacterales</taxon>
        <taxon>Paracoccaceae</taxon>
        <taxon>Harenicola</taxon>
    </lineage>
</organism>
<feature type="compositionally biased region" description="Acidic residues" evidence="1">
    <location>
        <begin position="339"/>
        <end position="353"/>
    </location>
</feature>
<name>A0AAP2CPI5_9RHOB</name>
<feature type="compositionally biased region" description="Acidic residues" evidence="1">
    <location>
        <begin position="457"/>
        <end position="506"/>
    </location>
</feature>
<evidence type="ECO:0000256" key="1">
    <source>
        <dbReference type="SAM" id="MobiDB-lite"/>
    </source>
</evidence>
<dbReference type="Gene3D" id="3.40.1730.10">
    <property type="entry name" value="pa0076 domain"/>
    <property type="match status" value="1"/>
</dbReference>
<dbReference type="Proteomes" id="UP001315686">
    <property type="component" value="Unassembled WGS sequence"/>
</dbReference>
<reference evidence="2 3" key="1">
    <citation type="journal article" date="2021" name="Arch. Microbiol.">
        <title>Harenicola maris gen. nov., sp. nov. isolated from the Sea of Japan shallow sediments.</title>
        <authorList>
            <person name="Romanenko L.A."/>
            <person name="Kurilenko V.V."/>
            <person name="Chernysheva N.Y."/>
            <person name="Tekutyeva L.A."/>
            <person name="Velansky P.V."/>
            <person name="Svetashev V.I."/>
            <person name="Isaeva M.P."/>
        </authorList>
    </citation>
    <scope>NUCLEOTIDE SEQUENCE [LARGE SCALE GENOMIC DNA]</scope>
    <source>
        <strain evidence="2 3">KMM 3653</strain>
    </source>
</reference>
<protein>
    <submittedName>
        <fullName evidence="2">Type VI secretion system-associated protein TagF</fullName>
    </submittedName>
</protein>
<feature type="compositionally biased region" description="Acidic residues" evidence="1">
    <location>
        <begin position="427"/>
        <end position="448"/>
    </location>
</feature>
<sequence length="604" mass="64641">MQLGMFGKLPAKGDFLTRAIPPDVLSYWESWLEKAVGGAKQHLENNWGQIYQMAPVWRFWIGPEVFGQPIAGVWAASVDRVGRQFPLTLVLSGAGVDHPVPPLTDPMEEWYGALESGLLHAQSEAFDGDVDRWIARLPLPRAEACAMGEDRRNAFFAYGEYGLDQMLTDVRDHDHQLAALGRSYWWTKGNAYVGPAMIAQDGMPDAASFAAMLRGFGPPAKKPEPEPVRQTTLPPVSAKKQETTVPPARPRETTLPPQDISHLIGGPGTPAAAAWGAAAPAIAAVTGDGAAKEEVAEDLSWAALDDVAEPVDPRDEPDNAAWAVDMTGEDAASPFGDDGVLDLEAGEESESPFDDGGRLEVPEPEPDAKDEALDMAAEDEAFEVEVPSEPMEGGADLSAIDPEEQAQDEAVEDAAEEAAEALAEALSEAEEEGDPVEDEVAEPTSEGEVEVKAEAGVDAEEEPQEPEAAEEDTLDDAEAEVETEGDTAAEEDETLDAPEDEAEEGTEAASPSEPEEDAEVEPVSSDEEADLEEETAETEETSEETAEQEPAGLRLGGASREEALGQLPADLAEDEDSPFATQEADKNETKKSKGFRGLFSRKPR</sequence>
<feature type="compositionally biased region" description="Acidic residues" evidence="1">
    <location>
        <begin position="401"/>
        <end position="419"/>
    </location>
</feature>
<dbReference type="NCBIfam" id="TIGR03373">
    <property type="entry name" value="VI_minor_4"/>
    <property type="match status" value="1"/>
</dbReference>
<dbReference type="RefSeq" id="WP_327793432.1">
    <property type="nucleotide sequence ID" value="NZ_JADQAZ010000001.1"/>
</dbReference>
<accession>A0AAP2CPI5</accession>
<evidence type="ECO:0000313" key="2">
    <source>
        <dbReference type="EMBL" id="MBT0957256.1"/>
    </source>
</evidence>
<dbReference type="Pfam" id="PF09867">
    <property type="entry name" value="TagF_N"/>
    <property type="match status" value="1"/>
</dbReference>
<dbReference type="AlphaFoldDB" id="A0AAP2CPI5"/>
<dbReference type="InterPro" id="IPR038225">
    <property type="entry name" value="TagF_sf"/>
</dbReference>
<feature type="region of interest" description="Disordered" evidence="1">
    <location>
        <begin position="218"/>
        <end position="260"/>
    </location>
</feature>
<proteinExistence type="predicted"/>
<feature type="region of interest" description="Disordered" evidence="1">
    <location>
        <begin position="307"/>
        <end position="604"/>
    </location>
</feature>
<feature type="compositionally biased region" description="Acidic residues" evidence="1">
    <location>
        <begin position="513"/>
        <end position="547"/>
    </location>
</feature>
<dbReference type="InterPro" id="IPR017748">
    <property type="entry name" value="TagF"/>
</dbReference>
<feature type="compositionally biased region" description="Basic and acidic residues" evidence="1">
    <location>
        <begin position="355"/>
        <end position="372"/>
    </location>
</feature>
<gene>
    <name evidence="2" type="primary">tagF</name>
    <name evidence="2" type="ORF">IV417_07660</name>
</gene>
<evidence type="ECO:0000313" key="3">
    <source>
        <dbReference type="Proteomes" id="UP001315686"/>
    </source>
</evidence>
<comment type="caution">
    <text evidence="2">The sequence shown here is derived from an EMBL/GenBank/DDBJ whole genome shotgun (WGS) entry which is preliminary data.</text>
</comment>
<dbReference type="EMBL" id="JADQAZ010000001">
    <property type="protein sequence ID" value="MBT0957256.1"/>
    <property type="molecule type" value="Genomic_DNA"/>
</dbReference>